<accession>A0A1I8A6H3</accession>
<dbReference type="WBParaSite" id="L893_g33175.t1">
    <property type="protein sequence ID" value="L893_g33175.t1"/>
    <property type="gene ID" value="L893_g33175"/>
</dbReference>
<feature type="compositionally biased region" description="Low complexity" evidence="1">
    <location>
        <begin position="170"/>
        <end position="180"/>
    </location>
</feature>
<dbReference type="AlphaFoldDB" id="A0A1I8A6H3"/>
<dbReference type="Proteomes" id="UP000095287">
    <property type="component" value="Unplaced"/>
</dbReference>
<keyword evidence="2" id="KW-1185">Reference proteome</keyword>
<evidence type="ECO:0000313" key="2">
    <source>
        <dbReference type="Proteomes" id="UP000095287"/>
    </source>
</evidence>
<feature type="region of interest" description="Disordered" evidence="1">
    <location>
        <begin position="115"/>
        <end position="281"/>
    </location>
</feature>
<evidence type="ECO:0000313" key="3">
    <source>
        <dbReference type="WBParaSite" id="L893_g33175.t1"/>
    </source>
</evidence>
<proteinExistence type="predicted"/>
<reference evidence="3" key="1">
    <citation type="submission" date="2016-11" db="UniProtKB">
        <authorList>
            <consortium name="WormBaseParasite"/>
        </authorList>
    </citation>
    <scope>IDENTIFICATION</scope>
</reference>
<protein>
    <submittedName>
        <fullName evidence="3">Pecanex-like protein</fullName>
    </submittedName>
</protein>
<name>A0A1I8A6H3_9BILA</name>
<sequence length="335" mass="36514">MCSFESAVFAYSPRLGWCAANVYGRTEHDEWSNVGDGEWVSADLILAHSQNGRQPIVEWLVCPNIKPTVPLFNLPCKKPNTSFAVMEALAFNNVVTAEDHRGRRFIVLDTQLGEGSQSDANRSEISSQNQEETDKNEVPYGYPVNDATPLNEVAFSRDSPQGRGDRPVNSASSSERFSASPKISRKKSQDSLASGNQGYNLSEAFERELNPPTSSDEEPSMTSARHKQWQASILAKKTGNAASLKPPTPTAEPLRTGPPSVHSDARSTRGASISSGHANMQEAPKCGMAEAVASADQSSIVVTDEYDDDEEVMTQYGEVHGNEPQRPALNYEFSD</sequence>
<feature type="compositionally biased region" description="Polar residues" evidence="1">
    <location>
        <begin position="115"/>
        <end position="130"/>
    </location>
</feature>
<feature type="compositionally biased region" description="Polar residues" evidence="1">
    <location>
        <begin position="190"/>
        <end position="200"/>
    </location>
</feature>
<feature type="compositionally biased region" description="Polar residues" evidence="1">
    <location>
        <begin position="269"/>
        <end position="278"/>
    </location>
</feature>
<organism evidence="2 3">
    <name type="scientific">Steinernema glaseri</name>
    <dbReference type="NCBI Taxonomy" id="37863"/>
    <lineage>
        <taxon>Eukaryota</taxon>
        <taxon>Metazoa</taxon>
        <taxon>Ecdysozoa</taxon>
        <taxon>Nematoda</taxon>
        <taxon>Chromadorea</taxon>
        <taxon>Rhabditida</taxon>
        <taxon>Tylenchina</taxon>
        <taxon>Panagrolaimomorpha</taxon>
        <taxon>Strongyloidoidea</taxon>
        <taxon>Steinernematidae</taxon>
        <taxon>Steinernema</taxon>
    </lineage>
</organism>
<evidence type="ECO:0000256" key="1">
    <source>
        <dbReference type="SAM" id="MobiDB-lite"/>
    </source>
</evidence>